<comment type="caution">
    <text evidence="6">The sequence shown here is derived from an EMBL/GenBank/DDBJ whole genome shotgun (WGS) entry which is preliminary data.</text>
</comment>
<feature type="domain" description="UBC core" evidence="5">
    <location>
        <begin position="3"/>
        <end position="154"/>
    </location>
</feature>
<dbReference type="PROSITE" id="PS50127">
    <property type="entry name" value="UBC_2"/>
    <property type="match status" value="1"/>
</dbReference>
<dbReference type="InterPro" id="IPR000608">
    <property type="entry name" value="UBC"/>
</dbReference>
<organism evidence="6 7">
    <name type="scientific">Hamiltosporidium magnivora</name>
    <dbReference type="NCBI Taxonomy" id="148818"/>
    <lineage>
        <taxon>Eukaryota</taxon>
        <taxon>Fungi</taxon>
        <taxon>Fungi incertae sedis</taxon>
        <taxon>Microsporidia</taxon>
        <taxon>Dubosqiidae</taxon>
        <taxon>Hamiltosporidium</taxon>
    </lineage>
</organism>
<dbReference type="GO" id="GO:0016740">
    <property type="term" value="F:transferase activity"/>
    <property type="evidence" value="ECO:0007669"/>
    <property type="project" value="UniProtKB-KW"/>
</dbReference>
<dbReference type="VEuPathDB" id="MicrosporidiaDB:CWI36_0955p0010"/>
<feature type="active site" description="Glycyl thioester intermediate" evidence="3">
    <location>
        <position position="91"/>
    </location>
</feature>
<gene>
    <name evidence="6" type="ORF">CWI39_3454p0010</name>
</gene>
<keyword evidence="1" id="KW-0808">Transferase</keyword>
<dbReference type="InterPro" id="IPR023313">
    <property type="entry name" value="UBQ-conjugating_AS"/>
</dbReference>
<comment type="similarity">
    <text evidence="4">Belongs to the ubiquitin-conjugating enzyme family.</text>
</comment>
<dbReference type="Gene3D" id="3.10.110.10">
    <property type="entry name" value="Ubiquitin Conjugating Enzyme"/>
    <property type="match status" value="1"/>
</dbReference>
<dbReference type="InterPro" id="IPR050113">
    <property type="entry name" value="Ub_conjugating_enzyme"/>
</dbReference>
<dbReference type="Proteomes" id="UP000293045">
    <property type="component" value="Unassembled WGS sequence"/>
</dbReference>
<evidence type="ECO:0000313" key="7">
    <source>
        <dbReference type="Proteomes" id="UP000293045"/>
    </source>
</evidence>
<dbReference type="InterPro" id="IPR016135">
    <property type="entry name" value="UBQ-conjugating_enzyme/RWD"/>
</dbReference>
<dbReference type="SUPFAM" id="SSF54495">
    <property type="entry name" value="UBC-like"/>
    <property type="match status" value="1"/>
</dbReference>
<dbReference type="PROSITE" id="PS00183">
    <property type="entry name" value="UBC_1"/>
    <property type="match status" value="1"/>
</dbReference>
<name>A0A4Q9KQD3_9MICR</name>
<evidence type="ECO:0000259" key="5">
    <source>
        <dbReference type="PROSITE" id="PS50127"/>
    </source>
</evidence>
<dbReference type="VEuPathDB" id="MicrosporidiaDB:CWI39_3454p0010"/>
<protein>
    <submittedName>
        <fullName evidence="6">Ubiquitin-conjugating enzyme</fullName>
    </submittedName>
</protein>
<dbReference type="Pfam" id="PF00179">
    <property type="entry name" value="UQ_con"/>
    <property type="match status" value="1"/>
</dbReference>
<dbReference type="GO" id="GO:0005524">
    <property type="term" value="F:ATP binding"/>
    <property type="evidence" value="ECO:0007669"/>
    <property type="project" value="UniProtKB-UniRule"/>
</dbReference>
<dbReference type="AlphaFoldDB" id="A0A4Q9KQD3"/>
<evidence type="ECO:0000256" key="4">
    <source>
        <dbReference type="RuleBase" id="RU362109"/>
    </source>
</evidence>
<reference evidence="6 7" key="1">
    <citation type="submission" date="2017-12" db="EMBL/GenBank/DDBJ databases">
        <authorList>
            <person name="Pombert J.-F."/>
            <person name="Haag K.L."/>
            <person name="Ebert D."/>
        </authorList>
    </citation>
    <scope>NUCLEOTIDE SEQUENCE [LARGE SCALE GENOMIC DNA]</scope>
    <source>
        <strain evidence="6">IL-BN-2</strain>
    </source>
</reference>
<dbReference type="PANTHER" id="PTHR24067">
    <property type="entry name" value="UBIQUITIN-CONJUGATING ENZYME E2"/>
    <property type="match status" value="1"/>
</dbReference>
<evidence type="ECO:0000256" key="1">
    <source>
        <dbReference type="ARBA" id="ARBA00022679"/>
    </source>
</evidence>
<proteinExistence type="inferred from homology"/>
<evidence type="ECO:0000256" key="2">
    <source>
        <dbReference type="ARBA" id="ARBA00022786"/>
    </source>
</evidence>
<keyword evidence="4" id="KW-0547">Nucleotide-binding</keyword>
<evidence type="ECO:0000256" key="3">
    <source>
        <dbReference type="PROSITE-ProRule" id="PRU10133"/>
    </source>
</evidence>
<dbReference type="SMART" id="SM00212">
    <property type="entry name" value="UBCc"/>
    <property type="match status" value="1"/>
</dbReference>
<evidence type="ECO:0000313" key="6">
    <source>
        <dbReference type="EMBL" id="TBT96734.1"/>
    </source>
</evidence>
<keyword evidence="4" id="KW-0067">ATP-binding</keyword>
<sequence length="159" mass="18760">MISANERLLTERNNLRKDRKYLFFGKPIKNEKKIDLLNWNCGFPGPLNDLYKNSYFQILLSFPKNYPLSPPKAFFKNFVYHPNVYTNGQVCLDILTPEKWKPTMNILQILLSIQHLLISPNIHSPANGTSCSVYMKNKFKYEEEVRNNIKKYHSKIVFE</sequence>
<keyword evidence="2 4" id="KW-0833">Ubl conjugation pathway</keyword>
<dbReference type="EMBL" id="PIXR01003454">
    <property type="protein sequence ID" value="TBT96734.1"/>
    <property type="molecule type" value="Genomic_DNA"/>
</dbReference>
<accession>A0A4Q9KQD3</accession>